<feature type="transmembrane region" description="Helical" evidence="10">
    <location>
        <begin position="88"/>
        <end position="109"/>
    </location>
</feature>
<feature type="transmembrane region" description="Helical" evidence="10">
    <location>
        <begin position="449"/>
        <end position="469"/>
    </location>
</feature>
<keyword evidence="4" id="KW-1003">Cell membrane</keyword>
<name>A0A0G3GVS1_9CORY</name>
<evidence type="ECO:0000256" key="2">
    <source>
        <dbReference type="ARBA" id="ARBA00006434"/>
    </source>
</evidence>
<keyword evidence="5 10" id="KW-0812">Transmembrane</keyword>
<feature type="transmembrane region" description="Helical" evidence="10">
    <location>
        <begin position="157"/>
        <end position="186"/>
    </location>
</feature>
<dbReference type="Pfam" id="PF00474">
    <property type="entry name" value="SSF"/>
    <property type="match status" value="1"/>
</dbReference>
<feature type="transmembrane region" description="Helical" evidence="10">
    <location>
        <begin position="61"/>
        <end position="82"/>
    </location>
</feature>
<keyword evidence="8 10" id="KW-0472">Membrane</keyword>
<dbReference type="PROSITE" id="PS50283">
    <property type="entry name" value="NA_SOLUT_SYMP_3"/>
    <property type="match status" value="1"/>
</dbReference>
<accession>A0A0G3GVS1</accession>
<dbReference type="GO" id="GO:0015293">
    <property type="term" value="F:symporter activity"/>
    <property type="evidence" value="ECO:0007669"/>
    <property type="project" value="UniProtKB-KW"/>
</dbReference>
<dbReference type="STRING" id="571915.CMUST_04660"/>
<evidence type="ECO:0000256" key="4">
    <source>
        <dbReference type="ARBA" id="ARBA00022475"/>
    </source>
</evidence>
<evidence type="ECO:0000256" key="6">
    <source>
        <dbReference type="ARBA" id="ARBA00022847"/>
    </source>
</evidence>
<dbReference type="RefSeq" id="WP_047261513.1">
    <property type="nucleotide sequence ID" value="NZ_CP011542.1"/>
</dbReference>
<feature type="transmembrane region" description="Helical" evidence="10">
    <location>
        <begin position="198"/>
        <end position="218"/>
    </location>
</feature>
<reference evidence="11 12" key="1">
    <citation type="journal article" date="2015" name="Genome Announc.">
        <title>Complete Genome Sequence of the Type Strain Corynebacterium mustelae DSM 45274, Isolated from Various Tissues of a Male Ferret with Lethal Sepsis.</title>
        <authorList>
            <person name="Ruckert C."/>
            <person name="Eimer J."/>
            <person name="Winkler A."/>
            <person name="Tauch A."/>
        </authorList>
    </citation>
    <scope>NUCLEOTIDE SEQUENCE [LARGE SCALE GENOMIC DNA]</scope>
    <source>
        <strain evidence="11 12">DSM 45274</strain>
    </source>
</reference>
<dbReference type="Gene3D" id="1.20.1730.10">
    <property type="entry name" value="Sodium/glucose cotransporter"/>
    <property type="match status" value="1"/>
</dbReference>
<dbReference type="GO" id="GO:0005886">
    <property type="term" value="C:plasma membrane"/>
    <property type="evidence" value="ECO:0007669"/>
    <property type="project" value="UniProtKB-SubCell"/>
</dbReference>
<evidence type="ECO:0000256" key="1">
    <source>
        <dbReference type="ARBA" id="ARBA00004651"/>
    </source>
</evidence>
<dbReference type="GO" id="GO:0006847">
    <property type="term" value="P:plasma membrane acetate transport"/>
    <property type="evidence" value="ECO:0007669"/>
    <property type="project" value="TreeGrafter"/>
</dbReference>
<comment type="similarity">
    <text evidence="2 9">Belongs to the sodium:solute symporter (SSF) (TC 2.A.21) family.</text>
</comment>
<feature type="transmembrane region" description="Helical" evidence="10">
    <location>
        <begin position="16"/>
        <end position="34"/>
    </location>
</feature>
<evidence type="ECO:0000256" key="9">
    <source>
        <dbReference type="RuleBase" id="RU362091"/>
    </source>
</evidence>
<reference evidence="12" key="2">
    <citation type="submission" date="2015-05" db="EMBL/GenBank/DDBJ databases">
        <title>Complete genome sequence of Corynebacterium mustelae DSM 45274, isolated from various tissues of a male ferret with lethal sepsis.</title>
        <authorList>
            <person name="Ruckert C."/>
            <person name="Albersmeier A."/>
            <person name="Winkler A."/>
            <person name="Tauch A."/>
        </authorList>
    </citation>
    <scope>NUCLEOTIDE SEQUENCE [LARGE SCALE GENOMIC DNA]</scope>
    <source>
        <strain evidence="12">DSM 45274</strain>
    </source>
</reference>
<feature type="transmembrane region" description="Helical" evidence="10">
    <location>
        <begin position="416"/>
        <end position="437"/>
    </location>
</feature>
<evidence type="ECO:0000256" key="3">
    <source>
        <dbReference type="ARBA" id="ARBA00022448"/>
    </source>
</evidence>
<dbReference type="InterPro" id="IPR038377">
    <property type="entry name" value="Na/Glc_symporter_sf"/>
</dbReference>
<sequence>MTHIYAQEAIETGNPILNIAIFVIFIVATLTFVIRATRKTSQKGSDFYTGGASFSGWQNGLAIAGDYLSAAAFLGVTGAIALYGYDGFLYSVGFLIALLVALVLVAEPLRNTGRFTMADVLSFRLQQKPVRTAAAISTLCISLFYLIAQMAGAGGLVALLLGISGGAAQAAVVAVVGVLMIVYVLLGGMKGTTYVQMIKAVLLVGGSLVIALLTFFYIKGGFNATLEAAVANHPQGEAVLGPGLKYGKSFLTQLDFVSLGLALVFGTSGLPHVLMRFYTVPTAREARRSVTWTIGIVALFFLLTVVMGYGAAALVGPETIQAAPGGVNSAVLLLSAKVGGTVFMAIISAIAFATILAVVAGLAITASASVAHDIYNSVLRNGQATEEEQVRVSRITVVVIGVLAIVLGIGAMGQNIAFLVALAFGIAAAANLPTIIYSLYWRKFNTTGALFSIYGGLLTSIILIAFSPAVSGAETSMLGADVDFAWFPLTNPSIIAIPAGFLLGIIGTFIGKPDNFPEKAAEMEVRSLTGVGVEKAVEH</sequence>
<keyword evidence="6" id="KW-0769">Symport</keyword>
<evidence type="ECO:0000313" key="12">
    <source>
        <dbReference type="Proteomes" id="UP000035199"/>
    </source>
</evidence>
<keyword evidence="3" id="KW-0813">Transport</keyword>
<protein>
    <submittedName>
        <fullName evidence="11">Putative symporter</fullName>
    </submittedName>
</protein>
<feature type="transmembrane region" description="Helical" evidence="10">
    <location>
        <begin position="392"/>
        <end position="410"/>
    </location>
</feature>
<dbReference type="PANTHER" id="PTHR48086:SF6">
    <property type="entry name" value="CATION_ACETATE SYMPORTER ACTP"/>
    <property type="match status" value="1"/>
</dbReference>
<feature type="transmembrane region" description="Helical" evidence="10">
    <location>
        <begin position="256"/>
        <end position="278"/>
    </location>
</feature>
<dbReference type="KEGG" id="cmv:CMUST_04660"/>
<feature type="transmembrane region" description="Helical" evidence="10">
    <location>
        <begin position="290"/>
        <end position="312"/>
    </location>
</feature>
<feature type="transmembrane region" description="Helical" evidence="10">
    <location>
        <begin position="489"/>
        <end position="510"/>
    </location>
</feature>
<dbReference type="InterPro" id="IPR001734">
    <property type="entry name" value="Na/solute_symporter"/>
</dbReference>
<evidence type="ECO:0000256" key="5">
    <source>
        <dbReference type="ARBA" id="ARBA00022692"/>
    </source>
</evidence>
<dbReference type="PATRIC" id="fig|571915.4.peg.986"/>
<comment type="subcellular location">
    <subcellularLocation>
        <location evidence="1">Cell membrane</location>
        <topology evidence="1">Multi-pass membrane protein</topology>
    </subcellularLocation>
</comment>
<dbReference type="GO" id="GO:0015123">
    <property type="term" value="F:acetate transmembrane transporter activity"/>
    <property type="evidence" value="ECO:0007669"/>
    <property type="project" value="TreeGrafter"/>
</dbReference>
<dbReference type="AlphaFoldDB" id="A0A0G3GVS1"/>
<keyword evidence="7 10" id="KW-1133">Transmembrane helix</keyword>
<dbReference type="Proteomes" id="UP000035199">
    <property type="component" value="Chromosome"/>
</dbReference>
<keyword evidence="12" id="KW-1185">Reference proteome</keyword>
<dbReference type="InterPro" id="IPR050277">
    <property type="entry name" value="Sodium:Solute_Symporter"/>
</dbReference>
<organism evidence="11 12">
    <name type="scientific">Corynebacterium mustelae</name>
    <dbReference type="NCBI Taxonomy" id="571915"/>
    <lineage>
        <taxon>Bacteria</taxon>
        <taxon>Bacillati</taxon>
        <taxon>Actinomycetota</taxon>
        <taxon>Actinomycetes</taxon>
        <taxon>Mycobacteriales</taxon>
        <taxon>Corynebacteriaceae</taxon>
        <taxon>Corynebacterium</taxon>
    </lineage>
</organism>
<proteinExistence type="inferred from homology"/>
<dbReference type="PANTHER" id="PTHR48086">
    <property type="entry name" value="SODIUM/PROLINE SYMPORTER-RELATED"/>
    <property type="match status" value="1"/>
</dbReference>
<evidence type="ECO:0000256" key="10">
    <source>
        <dbReference type="SAM" id="Phobius"/>
    </source>
</evidence>
<dbReference type="OrthoDB" id="9764416at2"/>
<dbReference type="EMBL" id="CP011542">
    <property type="protein sequence ID" value="AKK05271.1"/>
    <property type="molecule type" value="Genomic_DNA"/>
</dbReference>
<dbReference type="CDD" id="cd11480">
    <property type="entry name" value="SLC5sbd_u4"/>
    <property type="match status" value="1"/>
</dbReference>
<evidence type="ECO:0000313" key="11">
    <source>
        <dbReference type="EMBL" id="AKK05271.1"/>
    </source>
</evidence>
<gene>
    <name evidence="11" type="ORF">CMUST_04660</name>
</gene>
<feature type="transmembrane region" description="Helical" evidence="10">
    <location>
        <begin position="130"/>
        <end position="151"/>
    </location>
</feature>
<evidence type="ECO:0000256" key="7">
    <source>
        <dbReference type="ARBA" id="ARBA00022989"/>
    </source>
</evidence>
<feature type="transmembrane region" description="Helical" evidence="10">
    <location>
        <begin position="342"/>
        <end position="371"/>
    </location>
</feature>
<evidence type="ECO:0000256" key="8">
    <source>
        <dbReference type="ARBA" id="ARBA00023136"/>
    </source>
</evidence>